<dbReference type="EMBL" id="FM992694">
    <property type="protein sequence ID" value="CAX40900.1"/>
    <property type="molecule type" value="Genomic_DNA"/>
</dbReference>
<proteinExistence type="predicted"/>
<dbReference type="Pfam" id="PF10806">
    <property type="entry name" value="SAM35"/>
    <property type="match status" value="1"/>
</dbReference>
<dbReference type="VEuPathDB" id="FungiDB:CD36_73510"/>
<dbReference type="HOGENOM" id="CLU_073166_0_0_1"/>
<organism evidence="2 3">
    <name type="scientific">Candida dubliniensis (strain CD36 / ATCC MYA-646 / CBS 7987 / NCPF 3949 / NRRL Y-17841)</name>
    <name type="common">Yeast</name>
    <dbReference type="NCBI Taxonomy" id="573826"/>
    <lineage>
        <taxon>Eukaryota</taxon>
        <taxon>Fungi</taxon>
        <taxon>Dikarya</taxon>
        <taxon>Ascomycota</taxon>
        <taxon>Saccharomycotina</taxon>
        <taxon>Pichiomycetes</taxon>
        <taxon>Debaryomycetaceae</taxon>
        <taxon>Candida/Lodderomyces clade</taxon>
        <taxon>Candida</taxon>
    </lineage>
</organism>
<sequence length="256" mass="28468">MIVPSTIKSLFDSVPLHTYKEESLSAEVHHYPFSPDFTVAVFNVFQCNGHMIPTDPISLATVLVLAHKNGLKLPTESDRGRGGIITTSFWASPTNVLPMLIEDQKIITLDEINNTISAKLDEPTKLIYEMLSTKLYDIWIMCILCEDIPISNIFGIDSLSKLDLMSVVPTWNNFAVRHPNLSGKSLTNFYKASLTELESDLDLLASCNHPIIQHSLAGYVIIIDQLLKSTKLGQIVSQHQSLLASCYSLLNLHTSI</sequence>
<dbReference type="Proteomes" id="UP000002605">
    <property type="component" value="Chromosome 7"/>
</dbReference>
<accession>B9WJU2</accession>
<dbReference type="eggNOG" id="ENOG502RXPE">
    <property type="taxonomic scope" value="Eukaryota"/>
</dbReference>
<dbReference type="KEGG" id="cdu:CD36_73510"/>
<evidence type="ECO:0000313" key="1">
    <source>
        <dbReference type="CGD" id="CAL0000162266"/>
    </source>
</evidence>
<evidence type="ECO:0000313" key="2">
    <source>
        <dbReference type="EMBL" id="CAX40900.1"/>
    </source>
</evidence>
<protein>
    <submittedName>
        <fullName evidence="2">Sorting assembly machinery (SAM) complex subunit of the mitochondrial outer membrane, putative</fullName>
    </submittedName>
</protein>
<name>B9WJU2_CANDC</name>
<evidence type="ECO:0000313" key="3">
    <source>
        <dbReference type="Proteomes" id="UP000002605"/>
    </source>
</evidence>
<dbReference type="InterPro" id="IPR021211">
    <property type="entry name" value="SAM35"/>
</dbReference>
<dbReference type="GeneID" id="8049249"/>
<keyword evidence="3" id="KW-1185">Reference proteome</keyword>
<dbReference type="RefSeq" id="XP_002421558.1">
    <property type="nucleotide sequence ID" value="XM_002421513.1"/>
</dbReference>
<dbReference type="OrthoDB" id="198787at2759"/>
<dbReference type="CGD" id="CAL0000162266">
    <property type="gene designation" value="Cd36_73510"/>
</dbReference>
<gene>
    <name evidence="1" type="ordered locus">Cd36_73510</name>
    <name evidence="2" type="ORF">CD36_73510</name>
</gene>
<reference evidence="2 3" key="1">
    <citation type="journal article" date="2009" name="Genome Res.">
        <title>Comparative genomics of the fungal pathogens Candida dubliniensis and Candida albicans.</title>
        <authorList>
            <person name="Jackson A.P."/>
            <person name="Gamble J.A."/>
            <person name="Yeomans T."/>
            <person name="Moran G.P."/>
            <person name="Saunders D."/>
            <person name="Harris D."/>
            <person name="Aslett M."/>
            <person name="Barrell J.F."/>
            <person name="Butler G."/>
            <person name="Citiulo F."/>
            <person name="Coleman D.C."/>
            <person name="de Groot P.W.J."/>
            <person name="Goodwin T.J."/>
            <person name="Quail M.A."/>
            <person name="McQuillan J."/>
            <person name="Munro C.A."/>
            <person name="Pain A."/>
            <person name="Poulter R.T."/>
            <person name="Rajandream M.A."/>
            <person name="Renauld H."/>
            <person name="Spiering M.J."/>
            <person name="Tivey A."/>
            <person name="Gow N.A.R."/>
            <person name="Barrell B."/>
            <person name="Sullivan D.J."/>
            <person name="Berriman M."/>
        </authorList>
    </citation>
    <scope>NUCLEOTIDE SEQUENCE [LARGE SCALE GENOMIC DNA]</scope>
    <source>
        <strain evidence="3">CD36 / ATCC MYA-646 / CBS 7987 / NCPF 3949 / NRRL Y-17841</strain>
    </source>
</reference>
<dbReference type="AlphaFoldDB" id="B9WJU2"/>